<dbReference type="RefSeq" id="XP_033657488.1">
    <property type="nucleotide sequence ID" value="XM_033801960.1"/>
</dbReference>
<evidence type="ECO:0000256" key="1">
    <source>
        <dbReference type="SAM" id="MobiDB-lite"/>
    </source>
</evidence>
<feature type="region of interest" description="Disordered" evidence="1">
    <location>
        <begin position="1"/>
        <end position="24"/>
    </location>
</feature>
<dbReference type="Proteomes" id="UP000800097">
    <property type="component" value="Unassembled WGS sequence"/>
</dbReference>
<evidence type="ECO:0000313" key="2">
    <source>
        <dbReference type="EMBL" id="KAF2279949.1"/>
    </source>
</evidence>
<gene>
    <name evidence="2" type="ORF">EI97DRAFT_477457</name>
</gene>
<proteinExistence type="predicted"/>
<feature type="region of interest" description="Disordered" evidence="1">
    <location>
        <begin position="345"/>
        <end position="380"/>
    </location>
</feature>
<feature type="compositionally biased region" description="Basic residues" evidence="1">
    <location>
        <begin position="1"/>
        <end position="15"/>
    </location>
</feature>
<dbReference type="AlphaFoldDB" id="A0A6A6JY44"/>
<reference evidence="2" key="1">
    <citation type="journal article" date="2020" name="Stud. Mycol.">
        <title>101 Dothideomycetes genomes: a test case for predicting lifestyles and emergence of pathogens.</title>
        <authorList>
            <person name="Haridas S."/>
            <person name="Albert R."/>
            <person name="Binder M."/>
            <person name="Bloem J."/>
            <person name="Labutti K."/>
            <person name="Salamov A."/>
            <person name="Andreopoulos B."/>
            <person name="Baker S."/>
            <person name="Barry K."/>
            <person name="Bills G."/>
            <person name="Bluhm B."/>
            <person name="Cannon C."/>
            <person name="Castanera R."/>
            <person name="Culley D."/>
            <person name="Daum C."/>
            <person name="Ezra D."/>
            <person name="Gonzalez J."/>
            <person name="Henrissat B."/>
            <person name="Kuo A."/>
            <person name="Liang C."/>
            <person name="Lipzen A."/>
            <person name="Lutzoni F."/>
            <person name="Magnuson J."/>
            <person name="Mondo S."/>
            <person name="Nolan M."/>
            <person name="Ohm R."/>
            <person name="Pangilinan J."/>
            <person name="Park H.-J."/>
            <person name="Ramirez L."/>
            <person name="Alfaro M."/>
            <person name="Sun H."/>
            <person name="Tritt A."/>
            <person name="Yoshinaga Y."/>
            <person name="Zwiers L.-H."/>
            <person name="Turgeon B."/>
            <person name="Goodwin S."/>
            <person name="Spatafora J."/>
            <person name="Crous P."/>
            <person name="Grigoriev I."/>
        </authorList>
    </citation>
    <scope>NUCLEOTIDE SEQUENCE</scope>
    <source>
        <strain evidence="2">CBS 379.55</strain>
    </source>
</reference>
<accession>A0A6A6JY44</accession>
<feature type="compositionally biased region" description="Basic and acidic residues" evidence="1">
    <location>
        <begin position="306"/>
        <end position="318"/>
    </location>
</feature>
<feature type="region of interest" description="Disordered" evidence="1">
    <location>
        <begin position="237"/>
        <end position="318"/>
    </location>
</feature>
<feature type="compositionally biased region" description="Basic and acidic residues" evidence="1">
    <location>
        <begin position="347"/>
        <end position="380"/>
    </location>
</feature>
<keyword evidence="3" id="KW-1185">Reference proteome</keyword>
<evidence type="ECO:0000313" key="3">
    <source>
        <dbReference type="Proteomes" id="UP000800097"/>
    </source>
</evidence>
<feature type="region of interest" description="Disordered" evidence="1">
    <location>
        <begin position="186"/>
        <end position="210"/>
    </location>
</feature>
<dbReference type="GeneID" id="54555135"/>
<protein>
    <submittedName>
        <fullName evidence="2">Uncharacterized protein</fullName>
    </submittedName>
</protein>
<organism evidence="2 3">
    <name type="scientific">Westerdykella ornata</name>
    <dbReference type="NCBI Taxonomy" id="318751"/>
    <lineage>
        <taxon>Eukaryota</taxon>
        <taxon>Fungi</taxon>
        <taxon>Dikarya</taxon>
        <taxon>Ascomycota</taxon>
        <taxon>Pezizomycotina</taxon>
        <taxon>Dothideomycetes</taxon>
        <taxon>Pleosporomycetidae</taxon>
        <taxon>Pleosporales</taxon>
        <taxon>Sporormiaceae</taxon>
        <taxon>Westerdykella</taxon>
    </lineage>
</organism>
<sequence>MPPKRRKTTKSKPKKPAPPPPGSFEELIFDLEYQLSLVKGLETNEDFAFKKQENDVKTRKALNEWAQKTLSLTAPAPAPETHSSRSALEGEGLLTLRKLCAAAESALTKLRDSLDLSDPSLISTALKAAFDAIEPLITAVEKQIVEPRLQFLTKREQWKPRQHTILDNRLPGFDWDSAINRQLNDAASDAPLSPPPPLPGDSDTESTHHGINNFEAEQDGERMNAAVEGLNDSIEGIQPLENEGIEPIDTEQPEIERLEPMDTGMTGRDMEARGEASAAKHATGGTETSNNEPLKPVNTVVAEQDMAAKEEAFKERERNLQEQLDKERQRLRKEFEEREATILQAAQKREEERLQQEEERRRQEEEKRQELEEKVRKHDADMEAMRQQMRAMSAMMELLGQNRGVQGPQ</sequence>
<dbReference type="EMBL" id="ML986485">
    <property type="protein sequence ID" value="KAF2279949.1"/>
    <property type="molecule type" value="Genomic_DNA"/>
</dbReference>
<name>A0A6A6JY44_WESOR</name>
<feature type="compositionally biased region" description="Acidic residues" evidence="1">
    <location>
        <begin position="243"/>
        <end position="253"/>
    </location>
</feature>